<dbReference type="PANTHER" id="PTHR11096:SF0">
    <property type="entry name" value="RNA 3'-TERMINAL PHOSPHATE CYCLASE"/>
    <property type="match status" value="1"/>
</dbReference>
<dbReference type="KEGG" id="mde:101892049"/>
<evidence type="ECO:0000259" key="9">
    <source>
        <dbReference type="Pfam" id="PF01137"/>
    </source>
</evidence>
<dbReference type="PIRSF" id="PIRSF005378">
    <property type="entry name" value="RNA3'_term_phos_cycl_euk"/>
    <property type="match status" value="1"/>
</dbReference>
<dbReference type="InterPro" id="IPR000228">
    <property type="entry name" value="RNA3'_term_phos_cyc"/>
</dbReference>
<name>A0A1I8MZK5_MUSDO</name>
<keyword evidence="4" id="KW-0436">Ligase</keyword>
<evidence type="ECO:0000256" key="1">
    <source>
        <dbReference type="ARBA" id="ARBA00009206"/>
    </source>
</evidence>
<dbReference type="AlphaFoldDB" id="A0A1I8MZK5"/>
<evidence type="ECO:0000256" key="6">
    <source>
        <dbReference type="ARBA" id="ARBA00024481"/>
    </source>
</evidence>
<proteinExistence type="inferred from homology"/>
<sequence>MPVDFLEIDGKYLEGGGQILRNALSFSCILRRPVRIVNIRANRPNPGLSNQHLFGLNLLVQITDAQVNGNQMKSTQVEFNPGKIKHGKYFVNTQTAASISLVLQTALPVLAFAGGKSELELVGGTNVGMAPQVDFLTEVLRPNLEQLGVSFDFDLMTRGYYPRGGGRCKVYVPPVKCLKPINLTEFGQVQETVGWCFVAGRLPPNLADNMKSSAEKELATLKNIPPCQLEAYKESPEVARDNGSGVILKATTSSGCVIGSSTLGEKKVDAHELGSKAGLELAQLISQQVCADQYVQDQLIIYMALAKGQSKILTTPLTNHTKTAIYVAEKMCGARFTEEKVNEHHVLLTCQGIGYTSQN</sequence>
<dbReference type="GO" id="GO:0005524">
    <property type="term" value="F:ATP binding"/>
    <property type="evidence" value="ECO:0007669"/>
    <property type="project" value="UniProtKB-KW"/>
</dbReference>
<dbReference type="Pfam" id="PF05189">
    <property type="entry name" value="RTC_insert"/>
    <property type="match status" value="1"/>
</dbReference>
<evidence type="ECO:0000259" key="10">
    <source>
        <dbReference type="Pfam" id="PF05189"/>
    </source>
</evidence>
<dbReference type="InterPro" id="IPR036553">
    <property type="entry name" value="RPTC_insert"/>
</dbReference>
<comment type="similarity">
    <text evidence="1">Belongs to the RNA 3'-terminal cyclase family. Type 1 subfamily.</text>
</comment>
<protein>
    <recommendedName>
        <fullName evidence="3">RNA 3'-terminal phosphate cyclase</fullName>
        <ecNumber evidence="2">6.5.1.4</ecNumber>
    </recommendedName>
</protein>
<feature type="binding site" evidence="8">
    <location>
        <position position="104"/>
    </location>
    <ligand>
        <name>ATP</name>
        <dbReference type="ChEBI" id="CHEBI:30616"/>
    </ligand>
</feature>
<accession>A0A1I8MZK5</accession>
<dbReference type="NCBIfam" id="TIGR03399">
    <property type="entry name" value="RNA_3prim_cycl"/>
    <property type="match status" value="1"/>
</dbReference>
<evidence type="ECO:0000256" key="4">
    <source>
        <dbReference type="ARBA" id="ARBA00022598"/>
    </source>
</evidence>
<dbReference type="PANTHER" id="PTHR11096">
    <property type="entry name" value="RNA 3' TERMINAL PHOSPHATE CYCLASE"/>
    <property type="match status" value="1"/>
</dbReference>
<dbReference type="GO" id="GO:0003963">
    <property type="term" value="F:RNA-3'-phosphate cyclase activity"/>
    <property type="evidence" value="ECO:0007669"/>
    <property type="project" value="UniProtKB-EC"/>
</dbReference>
<evidence type="ECO:0000256" key="7">
    <source>
        <dbReference type="PIRSR" id="PIRSR005378-1"/>
    </source>
</evidence>
<dbReference type="EC" id="6.5.1.4" evidence="2"/>
<dbReference type="HAMAP" id="MF_00200">
    <property type="entry name" value="RTC"/>
    <property type="match status" value="1"/>
</dbReference>
<dbReference type="InterPro" id="IPR017770">
    <property type="entry name" value="RNA3'_term_phos_cyc_type_1"/>
</dbReference>
<dbReference type="Gene3D" id="3.65.10.20">
    <property type="entry name" value="RNA 3'-terminal phosphate cyclase domain"/>
    <property type="match status" value="1"/>
</dbReference>
<evidence type="ECO:0000256" key="3">
    <source>
        <dbReference type="ARBA" id="ARBA00021428"/>
    </source>
</evidence>
<dbReference type="Gene3D" id="3.30.360.20">
    <property type="entry name" value="RNA 3'-terminal phosphate cyclase, insert domain"/>
    <property type="match status" value="1"/>
</dbReference>
<dbReference type="InterPro" id="IPR013791">
    <property type="entry name" value="RNA3'-term_phos_cycl_insert"/>
</dbReference>
<evidence type="ECO:0000256" key="5">
    <source>
        <dbReference type="ARBA" id="ARBA00022741"/>
    </source>
</evidence>
<dbReference type="OrthoDB" id="25029at2759"/>
<keyword evidence="5 8" id="KW-0547">Nucleotide-binding</keyword>
<dbReference type="SUPFAM" id="SSF55205">
    <property type="entry name" value="EPT/RTPC-like"/>
    <property type="match status" value="2"/>
</dbReference>
<dbReference type="InterPro" id="IPR037136">
    <property type="entry name" value="RNA3'_phos_cyclase_dom_sf"/>
</dbReference>
<feature type="active site" description="Tele-AMP-histidine intermediate" evidence="7">
    <location>
        <position position="320"/>
    </location>
</feature>
<organism evidence="11">
    <name type="scientific">Musca domestica</name>
    <name type="common">House fly</name>
    <dbReference type="NCBI Taxonomy" id="7370"/>
    <lineage>
        <taxon>Eukaryota</taxon>
        <taxon>Metazoa</taxon>
        <taxon>Ecdysozoa</taxon>
        <taxon>Arthropoda</taxon>
        <taxon>Hexapoda</taxon>
        <taxon>Insecta</taxon>
        <taxon>Pterygota</taxon>
        <taxon>Neoptera</taxon>
        <taxon>Endopterygota</taxon>
        <taxon>Diptera</taxon>
        <taxon>Brachycera</taxon>
        <taxon>Muscomorpha</taxon>
        <taxon>Muscoidea</taxon>
        <taxon>Muscidae</taxon>
        <taxon>Musca</taxon>
    </lineage>
</organism>
<dbReference type="VEuPathDB" id="VectorBase:MDOMA2_005184"/>
<dbReference type="GO" id="GO:0005634">
    <property type="term" value="C:nucleus"/>
    <property type="evidence" value="ECO:0007669"/>
    <property type="project" value="TreeGrafter"/>
</dbReference>
<dbReference type="GO" id="GO:0006396">
    <property type="term" value="P:RNA processing"/>
    <property type="evidence" value="ECO:0007669"/>
    <property type="project" value="InterPro"/>
</dbReference>
<dbReference type="RefSeq" id="XP_005184898.2">
    <property type="nucleotide sequence ID" value="XM_005184841.4"/>
</dbReference>
<comment type="catalytic activity">
    <reaction evidence="6">
        <text>a 3'-end 3'-phospho-ribonucleotide-RNA + ATP = a 3'-end 2',3'-cyclophospho-ribonucleotide-RNA + AMP + diphosphate</text>
        <dbReference type="Rhea" id="RHEA:23976"/>
        <dbReference type="Rhea" id="RHEA-COMP:10463"/>
        <dbReference type="Rhea" id="RHEA-COMP:10464"/>
        <dbReference type="ChEBI" id="CHEBI:30616"/>
        <dbReference type="ChEBI" id="CHEBI:33019"/>
        <dbReference type="ChEBI" id="CHEBI:83062"/>
        <dbReference type="ChEBI" id="CHEBI:83064"/>
        <dbReference type="ChEBI" id="CHEBI:456215"/>
        <dbReference type="EC" id="6.5.1.4"/>
    </reaction>
</comment>
<gene>
    <name evidence="11" type="primary">101892049</name>
</gene>
<feature type="domain" description="RNA 3'-terminal phosphate cyclase" evidence="9">
    <location>
        <begin position="12"/>
        <end position="337"/>
    </location>
</feature>
<feature type="binding site" evidence="8">
    <location>
        <begin position="294"/>
        <end position="298"/>
    </location>
    <ligand>
        <name>ATP</name>
        <dbReference type="ChEBI" id="CHEBI:30616"/>
    </ligand>
</feature>
<dbReference type="InterPro" id="IPR023797">
    <property type="entry name" value="RNA3'_phos_cyclase_dom"/>
</dbReference>
<evidence type="ECO:0000313" key="11">
    <source>
        <dbReference type="EnsemblMetazoa" id="MDOA010018-PA"/>
    </source>
</evidence>
<keyword evidence="8" id="KW-0067">ATP-binding</keyword>
<dbReference type="STRING" id="7370.A0A1I8MZK5"/>
<dbReference type="InterPro" id="IPR013792">
    <property type="entry name" value="RNA3'P_cycl/enolpyr_Trfase_a/b"/>
</dbReference>
<evidence type="ECO:0000256" key="2">
    <source>
        <dbReference type="ARBA" id="ARBA00012725"/>
    </source>
</evidence>
<evidence type="ECO:0000256" key="8">
    <source>
        <dbReference type="PIRSR" id="PIRSR005378-2"/>
    </source>
</evidence>
<feature type="domain" description="RNA 3'-terminal phosphate cyclase insert" evidence="10">
    <location>
        <begin position="184"/>
        <end position="285"/>
    </location>
</feature>
<reference evidence="11" key="1">
    <citation type="submission" date="2020-05" db="UniProtKB">
        <authorList>
            <consortium name="EnsemblMetazoa"/>
        </authorList>
    </citation>
    <scope>IDENTIFICATION</scope>
    <source>
        <strain evidence="11">Aabys</strain>
    </source>
</reference>
<dbReference type="SUPFAM" id="SSF52913">
    <property type="entry name" value="RNA 3'-terminal phosphate cyclase, RPTC, insert domain"/>
    <property type="match status" value="1"/>
</dbReference>
<dbReference type="Pfam" id="PF01137">
    <property type="entry name" value="RTC"/>
    <property type="match status" value="1"/>
</dbReference>
<dbReference type="VEuPathDB" id="VectorBase:MDOA010018"/>
<dbReference type="EnsemblMetazoa" id="MDOA010018-RA">
    <property type="protein sequence ID" value="MDOA010018-PA"/>
    <property type="gene ID" value="MDOA010018"/>
</dbReference>
<dbReference type="eggNOG" id="KOG3980">
    <property type="taxonomic scope" value="Eukaryota"/>
</dbReference>